<evidence type="ECO:0000313" key="10">
    <source>
        <dbReference type="Proteomes" id="UP000727962"/>
    </source>
</evidence>
<keyword evidence="3" id="KW-0479">Metal-binding</keyword>
<dbReference type="SUPFAM" id="SSF50022">
    <property type="entry name" value="ISP domain"/>
    <property type="match status" value="1"/>
</dbReference>
<keyword evidence="2" id="KW-0001">2Fe-2S</keyword>
<name>A0A931PTV6_FIMGI</name>
<keyword evidence="6" id="KW-0411">Iron-sulfur</keyword>
<keyword evidence="4" id="KW-0560">Oxidoreductase</keyword>
<dbReference type="Gene3D" id="3.90.380.10">
    <property type="entry name" value="Naphthalene 1,2-dioxygenase Alpha Subunit, Chain A, domain 1"/>
    <property type="match status" value="1"/>
</dbReference>
<protein>
    <submittedName>
        <fullName evidence="9">Aromatic ring-hydroxylating dioxygenase subunit alpha</fullName>
    </submittedName>
</protein>
<dbReference type="PRINTS" id="PR00090">
    <property type="entry name" value="RNGDIOXGNASE"/>
</dbReference>
<dbReference type="GO" id="GO:0004497">
    <property type="term" value="F:monooxygenase activity"/>
    <property type="evidence" value="ECO:0007669"/>
    <property type="project" value="UniProtKB-ARBA"/>
</dbReference>
<dbReference type="Gene3D" id="2.102.10.10">
    <property type="entry name" value="Rieske [2Fe-2S] iron-sulphur domain"/>
    <property type="match status" value="1"/>
</dbReference>
<evidence type="ECO:0000313" key="9">
    <source>
        <dbReference type="EMBL" id="MBI1755877.1"/>
    </source>
</evidence>
<comment type="cofactor">
    <cofactor evidence="1">
        <name>Fe cation</name>
        <dbReference type="ChEBI" id="CHEBI:24875"/>
    </cofactor>
</comment>
<evidence type="ECO:0000256" key="2">
    <source>
        <dbReference type="ARBA" id="ARBA00022714"/>
    </source>
</evidence>
<dbReference type="EMBL" id="JACOSL010000014">
    <property type="protein sequence ID" value="MBI1755877.1"/>
    <property type="molecule type" value="Genomic_DNA"/>
</dbReference>
<dbReference type="CDD" id="cd03469">
    <property type="entry name" value="Rieske_RO_Alpha_N"/>
    <property type="match status" value="1"/>
</dbReference>
<dbReference type="Pfam" id="PF00848">
    <property type="entry name" value="Ring_hydroxyl_A"/>
    <property type="match status" value="1"/>
</dbReference>
<organism evidence="9 10">
    <name type="scientific">Fimbriimonas ginsengisoli</name>
    <dbReference type="NCBI Taxonomy" id="1005039"/>
    <lineage>
        <taxon>Bacteria</taxon>
        <taxon>Bacillati</taxon>
        <taxon>Armatimonadota</taxon>
        <taxon>Fimbriimonadia</taxon>
        <taxon>Fimbriimonadales</taxon>
        <taxon>Fimbriimonadaceae</taxon>
        <taxon>Fimbriimonas</taxon>
    </lineage>
</organism>
<keyword evidence="5" id="KW-0408">Iron</keyword>
<sequence length="364" mass="41057">MEPIDVCSRIEEASTIPSRFYTDPALYEASKDLIFARSWHFLGHQEMASVPGAVFPFTLLEGCLDEPLLLSRGMDDQLRLLSNVCTHRGNLVVEGPGNERFLRCRYHGRRFALDGKFQSMPEFEGVCGFPSAADDLPQVALDNWGPFLFGSLNPLAPLADVIGPATNRLGWLPLSEFRHDPAASREYVVKAHWALYVDNYLEAFHIPFIHPGLNQAIDYETYAYELFDHGNLQLAEAKPGEDSFEQPPGSPDAGRQIAAYYYWFFPNLMLNFYPWGLSVNVVRPQGPALTRVSFIRFVWRPERQARGAGAGLDRVEREDEAVVECVQKGVRSRFYDRGRFSPKREIGTHHFHTLIAKAMGGDGS</sequence>
<accession>A0A931PTV6</accession>
<dbReference type="PANTHER" id="PTHR43756">
    <property type="entry name" value="CHOLINE MONOOXYGENASE, CHLOROPLASTIC"/>
    <property type="match status" value="1"/>
</dbReference>
<gene>
    <name evidence="9" type="ORF">HYR64_02075</name>
</gene>
<dbReference type="Pfam" id="PF00355">
    <property type="entry name" value="Rieske"/>
    <property type="match status" value="1"/>
</dbReference>
<dbReference type="InterPro" id="IPR001663">
    <property type="entry name" value="Rng_hydr_dOase-A"/>
</dbReference>
<dbReference type="InterPro" id="IPR015879">
    <property type="entry name" value="Ring_hydroxy_dOase_asu_C_dom"/>
</dbReference>
<reference evidence="9" key="1">
    <citation type="submission" date="2020-07" db="EMBL/GenBank/DDBJ databases">
        <title>Huge and variable diversity of episymbiotic CPR bacteria and DPANN archaea in groundwater ecosystems.</title>
        <authorList>
            <person name="He C.Y."/>
            <person name="Keren R."/>
            <person name="Whittaker M."/>
            <person name="Farag I.F."/>
            <person name="Doudna J."/>
            <person name="Cate J.H.D."/>
            <person name="Banfield J.F."/>
        </authorList>
    </citation>
    <scope>NUCLEOTIDE SEQUENCE</scope>
    <source>
        <strain evidence="9">NC_groundwater_17_Pr7_B-0.1um_64_12</strain>
    </source>
</reference>
<feature type="domain" description="Rieske" evidence="8">
    <location>
        <begin position="39"/>
        <end position="150"/>
    </location>
</feature>
<proteinExistence type="predicted"/>
<evidence type="ECO:0000256" key="6">
    <source>
        <dbReference type="ARBA" id="ARBA00023014"/>
    </source>
</evidence>
<dbReference type="PROSITE" id="PS00570">
    <property type="entry name" value="RING_HYDROXYL_ALPHA"/>
    <property type="match status" value="1"/>
</dbReference>
<keyword evidence="9" id="KW-0223">Dioxygenase</keyword>
<dbReference type="SUPFAM" id="SSF55961">
    <property type="entry name" value="Bet v1-like"/>
    <property type="match status" value="1"/>
</dbReference>
<evidence type="ECO:0000259" key="8">
    <source>
        <dbReference type="PROSITE" id="PS51296"/>
    </source>
</evidence>
<dbReference type="GO" id="GO:0005506">
    <property type="term" value="F:iron ion binding"/>
    <property type="evidence" value="ECO:0007669"/>
    <property type="project" value="InterPro"/>
</dbReference>
<evidence type="ECO:0000256" key="1">
    <source>
        <dbReference type="ARBA" id="ARBA00001962"/>
    </source>
</evidence>
<evidence type="ECO:0000256" key="7">
    <source>
        <dbReference type="ARBA" id="ARBA00023027"/>
    </source>
</evidence>
<evidence type="ECO:0000256" key="4">
    <source>
        <dbReference type="ARBA" id="ARBA00023002"/>
    </source>
</evidence>
<dbReference type="PROSITE" id="PS51296">
    <property type="entry name" value="RIESKE"/>
    <property type="match status" value="1"/>
</dbReference>
<dbReference type="InterPro" id="IPR017941">
    <property type="entry name" value="Rieske_2Fe-2S"/>
</dbReference>
<evidence type="ECO:0000256" key="3">
    <source>
        <dbReference type="ARBA" id="ARBA00022723"/>
    </source>
</evidence>
<keyword evidence="7" id="KW-0520">NAD</keyword>
<dbReference type="GO" id="GO:0051213">
    <property type="term" value="F:dioxygenase activity"/>
    <property type="evidence" value="ECO:0007669"/>
    <property type="project" value="UniProtKB-KW"/>
</dbReference>
<evidence type="ECO:0000256" key="5">
    <source>
        <dbReference type="ARBA" id="ARBA00023004"/>
    </source>
</evidence>
<dbReference type="AlphaFoldDB" id="A0A931PTV6"/>
<dbReference type="GO" id="GO:0016705">
    <property type="term" value="F:oxidoreductase activity, acting on paired donors, with incorporation or reduction of molecular oxygen"/>
    <property type="evidence" value="ECO:0007669"/>
    <property type="project" value="UniProtKB-ARBA"/>
</dbReference>
<dbReference type="InterPro" id="IPR036922">
    <property type="entry name" value="Rieske_2Fe-2S_sf"/>
</dbReference>
<dbReference type="GO" id="GO:0051537">
    <property type="term" value="F:2 iron, 2 sulfur cluster binding"/>
    <property type="evidence" value="ECO:0007669"/>
    <property type="project" value="UniProtKB-KW"/>
</dbReference>
<dbReference type="InterPro" id="IPR015881">
    <property type="entry name" value="ARHD_Rieske_2Fe_2S"/>
</dbReference>
<dbReference type="Proteomes" id="UP000727962">
    <property type="component" value="Unassembled WGS sequence"/>
</dbReference>
<comment type="caution">
    <text evidence="9">The sequence shown here is derived from an EMBL/GenBank/DDBJ whole genome shotgun (WGS) entry which is preliminary data.</text>
</comment>
<dbReference type="PANTHER" id="PTHR43756:SF5">
    <property type="entry name" value="CHOLINE MONOOXYGENASE, CHLOROPLASTIC"/>
    <property type="match status" value="1"/>
</dbReference>